<feature type="region of interest" description="Disordered" evidence="1">
    <location>
        <begin position="269"/>
        <end position="305"/>
    </location>
</feature>
<comment type="caution">
    <text evidence="3">The sequence shown here is derived from an EMBL/GenBank/DDBJ whole genome shotgun (WGS) entry which is preliminary data.</text>
</comment>
<feature type="compositionally biased region" description="Basic residues" evidence="1">
    <location>
        <begin position="204"/>
        <end position="214"/>
    </location>
</feature>
<keyword evidence="2" id="KW-0472">Membrane</keyword>
<dbReference type="AlphaFoldDB" id="A0AAD9FVH0"/>
<proteinExistence type="predicted"/>
<name>A0AAD9FVH0_PAPLA</name>
<protein>
    <submittedName>
        <fullName evidence="3">Uncharacterized protein</fullName>
    </submittedName>
</protein>
<dbReference type="Proteomes" id="UP001182556">
    <property type="component" value="Unassembled WGS sequence"/>
</dbReference>
<reference evidence="3" key="1">
    <citation type="submission" date="2023-02" db="EMBL/GenBank/DDBJ databases">
        <title>Identification and recombinant expression of a fungal hydrolase from Papiliotrema laurentii that hydrolyzes apple cutin and clears colloidal polyester polyurethane.</title>
        <authorList>
            <consortium name="DOE Joint Genome Institute"/>
            <person name="Roman V.A."/>
            <person name="Bojanowski C."/>
            <person name="Crable B.R."/>
            <person name="Wagner D.N."/>
            <person name="Hung C.S."/>
            <person name="Nadeau L.J."/>
            <person name="Schratz L."/>
            <person name="Haridas S."/>
            <person name="Pangilinan J."/>
            <person name="Lipzen A."/>
            <person name="Na H."/>
            <person name="Yan M."/>
            <person name="Ng V."/>
            <person name="Grigoriev I.V."/>
            <person name="Spatafora J.W."/>
            <person name="Barlow D."/>
            <person name="Biffinger J."/>
            <person name="Kelley-Loughnane N."/>
            <person name="Varaljay V.A."/>
            <person name="Crookes-Goodson W.J."/>
        </authorList>
    </citation>
    <scope>NUCLEOTIDE SEQUENCE</scope>
    <source>
        <strain evidence="3">5307AH</strain>
    </source>
</reference>
<evidence type="ECO:0000256" key="1">
    <source>
        <dbReference type="SAM" id="MobiDB-lite"/>
    </source>
</evidence>
<feature type="region of interest" description="Disordered" evidence="1">
    <location>
        <begin position="204"/>
        <end position="229"/>
    </location>
</feature>
<evidence type="ECO:0000313" key="3">
    <source>
        <dbReference type="EMBL" id="KAK1926974.1"/>
    </source>
</evidence>
<keyword evidence="4" id="KW-1185">Reference proteome</keyword>
<sequence length="363" mass="40736">MDQVPPAIPEDYVPIETDLQLLARDVHTEGTGQVEMGPSPLWPDGQIADQQPLYEPPLQPSDPGLGDTHDNLPEGPLGHPQDYAQEAYQNEVYQQAAYHSAEHVAGVVNDIPAFEHLTPPHAGQDLHNDQRGIRDLGYPPDPEHLQHVQQMQHQQPATPYWDIGNAVYSQDERLYQAPQDPQHPLYANPHQEALRARIQRATRNDRRKNGHHHQIQVVVPEQRADRDDSVRRMSESMQMMMMNQMMGQQLAAQQMQMAQMNSVLGMSVDPRNKKRAPVRRPSVKIKTKQGKPRPARQLPPVIAVPPAAPPPVSSLGTAAMENWQEATIVLCIAIVGVIYLIVSRTSKEQDKKDDSVARHLVPQ</sequence>
<keyword evidence="2" id="KW-0812">Transmembrane</keyword>
<organism evidence="3 4">
    <name type="scientific">Papiliotrema laurentii</name>
    <name type="common">Cryptococcus laurentii</name>
    <dbReference type="NCBI Taxonomy" id="5418"/>
    <lineage>
        <taxon>Eukaryota</taxon>
        <taxon>Fungi</taxon>
        <taxon>Dikarya</taxon>
        <taxon>Basidiomycota</taxon>
        <taxon>Agaricomycotina</taxon>
        <taxon>Tremellomycetes</taxon>
        <taxon>Tremellales</taxon>
        <taxon>Rhynchogastremaceae</taxon>
        <taxon>Papiliotrema</taxon>
    </lineage>
</organism>
<dbReference type="EMBL" id="JAODAN010000001">
    <property type="protein sequence ID" value="KAK1926974.1"/>
    <property type="molecule type" value="Genomic_DNA"/>
</dbReference>
<accession>A0AAD9FVH0</accession>
<evidence type="ECO:0000313" key="4">
    <source>
        <dbReference type="Proteomes" id="UP001182556"/>
    </source>
</evidence>
<feature type="region of interest" description="Disordered" evidence="1">
    <location>
        <begin position="31"/>
        <end position="79"/>
    </location>
</feature>
<gene>
    <name evidence="3" type="ORF">DB88DRAFT_514425</name>
</gene>
<feature type="transmembrane region" description="Helical" evidence="2">
    <location>
        <begin position="323"/>
        <end position="342"/>
    </location>
</feature>
<keyword evidence="2" id="KW-1133">Transmembrane helix</keyword>
<evidence type="ECO:0000256" key="2">
    <source>
        <dbReference type="SAM" id="Phobius"/>
    </source>
</evidence>
<feature type="compositionally biased region" description="Basic residues" evidence="1">
    <location>
        <begin position="272"/>
        <end position="294"/>
    </location>
</feature>